<dbReference type="RefSeq" id="XP_014145501.1">
    <property type="nucleotide sequence ID" value="XM_014290026.1"/>
</dbReference>
<gene>
    <name evidence="1" type="ORF">SARC_15862</name>
</gene>
<dbReference type="GeneID" id="25916366"/>
<reference evidence="1 2" key="1">
    <citation type="submission" date="2011-02" db="EMBL/GenBank/DDBJ databases">
        <title>The Genome Sequence of Sphaeroforma arctica JP610.</title>
        <authorList>
            <consortium name="The Broad Institute Genome Sequencing Platform"/>
            <person name="Russ C."/>
            <person name="Cuomo C."/>
            <person name="Young S.K."/>
            <person name="Zeng Q."/>
            <person name="Gargeya S."/>
            <person name="Alvarado L."/>
            <person name="Berlin A."/>
            <person name="Chapman S.B."/>
            <person name="Chen Z."/>
            <person name="Freedman E."/>
            <person name="Gellesch M."/>
            <person name="Goldberg J."/>
            <person name="Griggs A."/>
            <person name="Gujja S."/>
            <person name="Heilman E."/>
            <person name="Heiman D."/>
            <person name="Howarth C."/>
            <person name="Mehta T."/>
            <person name="Neiman D."/>
            <person name="Pearson M."/>
            <person name="Roberts A."/>
            <person name="Saif S."/>
            <person name="Shea T."/>
            <person name="Shenoy N."/>
            <person name="Sisk P."/>
            <person name="Stolte C."/>
            <person name="Sykes S."/>
            <person name="White J."/>
            <person name="Yandava C."/>
            <person name="Burger G."/>
            <person name="Gray M.W."/>
            <person name="Holland P.W.H."/>
            <person name="King N."/>
            <person name="Lang F.B.F."/>
            <person name="Roger A.J."/>
            <person name="Ruiz-Trillo I."/>
            <person name="Haas B."/>
            <person name="Nusbaum C."/>
            <person name="Birren B."/>
        </authorList>
    </citation>
    <scope>NUCLEOTIDE SEQUENCE [LARGE SCALE GENOMIC DNA]</scope>
    <source>
        <strain evidence="1 2">JP610</strain>
    </source>
</reference>
<proteinExistence type="predicted"/>
<organism evidence="1 2">
    <name type="scientific">Sphaeroforma arctica JP610</name>
    <dbReference type="NCBI Taxonomy" id="667725"/>
    <lineage>
        <taxon>Eukaryota</taxon>
        <taxon>Ichthyosporea</taxon>
        <taxon>Ichthyophonida</taxon>
        <taxon>Sphaeroforma</taxon>
    </lineage>
</organism>
<sequence length="98" mass="10879">KGRFNWIVEKIYLNLSRWYAEPDVTDATANLLLTLCKNTTQRQQMTHCAAFPQLLTLFNTGMPGQNNPNPNVAPPPQLPASVQRRIAQAVTMATAGNQ</sequence>
<evidence type="ECO:0000313" key="1">
    <source>
        <dbReference type="EMBL" id="KNC71599.1"/>
    </source>
</evidence>
<keyword evidence="2" id="KW-1185">Reference proteome</keyword>
<dbReference type="EMBL" id="KQ248477">
    <property type="protein sequence ID" value="KNC71599.1"/>
    <property type="molecule type" value="Genomic_DNA"/>
</dbReference>
<protein>
    <submittedName>
        <fullName evidence="1">Uncharacterized protein</fullName>
    </submittedName>
</protein>
<evidence type="ECO:0000313" key="2">
    <source>
        <dbReference type="Proteomes" id="UP000054560"/>
    </source>
</evidence>
<dbReference type="AlphaFoldDB" id="A0A0L0F4Q9"/>
<accession>A0A0L0F4Q9</accession>
<feature type="non-terminal residue" evidence="1">
    <location>
        <position position="98"/>
    </location>
</feature>
<name>A0A0L0F4Q9_9EUKA</name>
<feature type="non-terminal residue" evidence="1">
    <location>
        <position position="1"/>
    </location>
</feature>
<dbReference type="Proteomes" id="UP000054560">
    <property type="component" value="Unassembled WGS sequence"/>
</dbReference>